<feature type="compositionally biased region" description="Polar residues" evidence="1">
    <location>
        <begin position="86"/>
        <end position="102"/>
    </location>
</feature>
<name>A0AA40BJT3_9PEZI</name>
<proteinExistence type="predicted"/>
<organism evidence="2 3">
    <name type="scientific">Apiosordaria backusii</name>
    <dbReference type="NCBI Taxonomy" id="314023"/>
    <lineage>
        <taxon>Eukaryota</taxon>
        <taxon>Fungi</taxon>
        <taxon>Dikarya</taxon>
        <taxon>Ascomycota</taxon>
        <taxon>Pezizomycotina</taxon>
        <taxon>Sordariomycetes</taxon>
        <taxon>Sordariomycetidae</taxon>
        <taxon>Sordariales</taxon>
        <taxon>Lasiosphaeriaceae</taxon>
        <taxon>Apiosordaria</taxon>
    </lineage>
</organism>
<dbReference type="AlphaFoldDB" id="A0AA40BJT3"/>
<keyword evidence="3" id="KW-1185">Reference proteome</keyword>
<evidence type="ECO:0000256" key="1">
    <source>
        <dbReference type="SAM" id="MobiDB-lite"/>
    </source>
</evidence>
<dbReference type="Proteomes" id="UP001172159">
    <property type="component" value="Unassembled WGS sequence"/>
</dbReference>
<protein>
    <submittedName>
        <fullName evidence="2">Uncharacterized protein</fullName>
    </submittedName>
</protein>
<gene>
    <name evidence="2" type="ORF">B0T21DRAFT_348999</name>
</gene>
<sequence>MTDRVIATFQKQCAVVPGNTNGWILPGKPVRDSCNKAGTSSKEERSRAFGGCRSGARNGQGCIAVMVMEAAKIHGMAATGADNRRLQQSGHKSGWQWSSHSSQNPKLYVCTSMHDPPPPRTPYCTKRIASSLACPPPP</sequence>
<accession>A0AA40BJT3</accession>
<evidence type="ECO:0000313" key="3">
    <source>
        <dbReference type="Proteomes" id="UP001172159"/>
    </source>
</evidence>
<feature type="region of interest" description="Disordered" evidence="1">
    <location>
        <begin position="79"/>
        <end position="102"/>
    </location>
</feature>
<reference evidence="2" key="1">
    <citation type="submission" date="2023-06" db="EMBL/GenBank/DDBJ databases">
        <title>Genome-scale phylogeny and comparative genomics of the fungal order Sordariales.</title>
        <authorList>
            <consortium name="Lawrence Berkeley National Laboratory"/>
            <person name="Hensen N."/>
            <person name="Bonometti L."/>
            <person name="Westerberg I."/>
            <person name="Brannstrom I.O."/>
            <person name="Guillou S."/>
            <person name="Cros-Aarteil S."/>
            <person name="Calhoun S."/>
            <person name="Haridas S."/>
            <person name="Kuo A."/>
            <person name="Mondo S."/>
            <person name="Pangilinan J."/>
            <person name="Riley R."/>
            <person name="Labutti K."/>
            <person name="Andreopoulos B."/>
            <person name="Lipzen A."/>
            <person name="Chen C."/>
            <person name="Yanf M."/>
            <person name="Daum C."/>
            <person name="Ng V."/>
            <person name="Clum A."/>
            <person name="Steindorff A."/>
            <person name="Ohm R."/>
            <person name="Martin F."/>
            <person name="Silar P."/>
            <person name="Natvig D."/>
            <person name="Lalanne C."/>
            <person name="Gautier V."/>
            <person name="Ament-Velasquez S.L."/>
            <person name="Kruys A."/>
            <person name="Hutchinson M.I."/>
            <person name="Powell A.J."/>
            <person name="Barry K."/>
            <person name="Miller A.N."/>
            <person name="Grigoriev I.V."/>
            <person name="Debuchy R."/>
            <person name="Gladieux P."/>
            <person name="Thoren M.H."/>
            <person name="Johannesson H."/>
        </authorList>
    </citation>
    <scope>NUCLEOTIDE SEQUENCE</scope>
    <source>
        <strain evidence="2">CBS 540.89</strain>
    </source>
</reference>
<dbReference type="EMBL" id="JAUKTV010000007">
    <property type="protein sequence ID" value="KAK0735520.1"/>
    <property type="molecule type" value="Genomic_DNA"/>
</dbReference>
<comment type="caution">
    <text evidence="2">The sequence shown here is derived from an EMBL/GenBank/DDBJ whole genome shotgun (WGS) entry which is preliminary data.</text>
</comment>
<evidence type="ECO:0000313" key="2">
    <source>
        <dbReference type="EMBL" id="KAK0735520.1"/>
    </source>
</evidence>